<proteinExistence type="inferred from homology"/>
<dbReference type="InterPro" id="IPR050330">
    <property type="entry name" value="Bact_OuterMem_StrucFunc"/>
</dbReference>
<evidence type="ECO:0000259" key="9">
    <source>
        <dbReference type="PROSITE" id="PS51123"/>
    </source>
</evidence>
<dbReference type="EMBL" id="CP042382">
    <property type="protein sequence ID" value="QEA39709.1"/>
    <property type="molecule type" value="Genomic_DNA"/>
</dbReference>
<evidence type="ECO:0000313" key="10">
    <source>
        <dbReference type="EMBL" id="QEA39709.1"/>
    </source>
</evidence>
<keyword evidence="3" id="KW-1003">Cell membrane</keyword>
<dbReference type="SUPFAM" id="SSF103088">
    <property type="entry name" value="OmpA-like"/>
    <property type="match status" value="1"/>
</dbReference>
<dbReference type="OrthoDB" id="9815217at2"/>
<evidence type="ECO:0000256" key="8">
    <source>
        <dbReference type="SAM" id="Phobius"/>
    </source>
</evidence>
<dbReference type="CDD" id="cd07185">
    <property type="entry name" value="OmpA_C-like"/>
    <property type="match status" value="1"/>
</dbReference>
<dbReference type="PANTHER" id="PTHR30329:SF21">
    <property type="entry name" value="LIPOPROTEIN YIAD-RELATED"/>
    <property type="match status" value="1"/>
</dbReference>
<keyword evidence="6 7" id="KW-0472">Membrane</keyword>
<dbReference type="AlphaFoldDB" id="A0A5B8SRB1"/>
<reference evidence="10 11" key="1">
    <citation type="submission" date="2019-06" db="EMBL/GenBank/DDBJ databases">
        <title>Genome analyses of bacteria isolated from kimchi.</title>
        <authorList>
            <person name="Lee S."/>
            <person name="Ahn S."/>
            <person name="Roh S."/>
        </authorList>
    </citation>
    <scope>NUCLEOTIDE SEQUENCE [LARGE SCALE GENOMIC DNA]</scope>
    <source>
        <strain evidence="10 11">CBA4606</strain>
    </source>
</reference>
<name>A0A5B8SRB1_9GAMM</name>
<gene>
    <name evidence="10" type="ORF">FGL86_11945</name>
</gene>
<dbReference type="Pfam" id="PF00691">
    <property type="entry name" value="OmpA"/>
    <property type="match status" value="1"/>
</dbReference>
<dbReference type="KEGG" id="paur:FGL86_11945"/>
<keyword evidence="11" id="KW-1185">Reference proteome</keyword>
<protein>
    <submittedName>
        <fullName evidence="10">OmpA family protein</fullName>
    </submittedName>
</protein>
<dbReference type="Gene3D" id="3.30.1330.60">
    <property type="entry name" value="OmpA-like domain"/>
    <property type="match status" value="1"/>
</dbReference>
<feature type="transmembrane region" description="Helical" evidence="8">
    <location>
        <begin position="50"/>
        <end position="75"/>
    </location>
</feature>
<comment type="similarity">
    <text evidence="2">Belongs to the MotB family.</text>
</comment>
<dbReference type="InterPro" id="IPR036737">
    <property type="entry name" value="OmpA-like_sf"/>
</dbReference>
<keyword evidence="4 8" id="KW-0812">Transmembrane</keyword>
<dbReference type="PANTHER" id="PTHR30329">
    <property type="entry name" value="STATOR ELEMENT OF FLAGELLAR MOTOR COMPLEX"/>
    <property type="match status" value="1"/>
</dbReference>
<organism evidence="10 11">
    <name type="scientific">Pistricoccus aurantiacus</name>
    <dbReference type="NCBI Taxonomy" id="1883414"/>
    <lineage>
        <taxon>Bacteria</taxon>
        <taxon>Pseudomonadati</taxon>
        <taxon>Pseudomonadota</taxon>
        <taxon>Gammaproteobacteria</taxon>
        <taxon>Oceanospirillales</taxon>
        <taxon>Halomonadaceae</taxon>
        <taxon>Pistricoccus</taxon>
    </lineage>
</organism>
<dbReference type="GO" id="GO:0005886">
    <property type="term" value="C:plasma membrane"/>
    <property type="evidence" value="ECO:0007669"/>
    <property type="project" value="UniProtKB-SubCell"/>
</dbReference>
<dbReference type="InterPro" id="IPR025713">
    <property type="entry name" value="MotB-like_N_dom"/>
</dbReference>
<dbReference type="Pfam" id="PF13677">
    <property type="entry name" value="MotB_plug"/>
    <property type="match status" value="1"/>
</dbReference>
<evidence type="ECO:0000256" key="5">
    <source>
        <dbReference type="ARBA" id="ARBA00022989"/>
    </source>
</evidence>
<dbReference type="InterPro" id="IPR006665">
    <property type="entry name" value="OmpA-like"/>
</dbReference>
<accession>A0A5B8SRB1</accession>
<evidence type="ECO:0000256" key="2">
    <source>
        <dbReference type="ARBA" id="ARBA00008914"/>
    </source>
</evidence>
<keyword evidence="5 8" id="KW-1133">Transmembrane helix</keyword>
<evidence type="ECO:0000256" key="3">
    <source>
        <dbReference type="ARBA" id="ARBA00022475"/>
    </source>
</evidence>
<evidence type="ECO:0000313" key="11">
    <source>
        <dbReference type="Proteomes" id="UP000321272"/>
    </source>
</evidence>
<evidence type="ECO:0000256" key="4">
    <source>
        <dbReference type="ARBA" id="ARBA00022692"/>
    </source>
</evidence>
<dbReference type="Proteomes" id="UP000321272">
    <property type="component" value="Chromosome"/>
</dbReference>
<evidence type="ECO:0000256" key="1">
    <source>
        <dbReference type="ARBA" id="ARBA00004162"/>
    </source>
</evidence>
<evidence type="ECO:0000256" key="6">
    <source>
        <dbReference type="ARBA" id="ARBA00023136"/>
    </source>
</evidence>
<sequence length="329" mass="36453">MPEASRKPRCVLGWRARLPNRESDMIENPRVTSHRDVLLDETAPDDTGGIWMLSYLDVMTLLVALFALLLSLTGMARQTSETRPRVAWQPAVALVQAVEQARVEKWQAVVSLQDFLERQALDNMQALAEAQRRIATVGEITPGAIVAALGVAKPRATPWVNTAGAIELVRRHRYATQRMDQGAIDSALVLSRVRALPSDLSLEGVEITPVDQGIRLRIQDQLLFSTGRDTLRSSGYETVKQLLDIVERYHGEISVEGHTDNIDIKTSHYPSNWELSTARATAIVRYFLEAGIDPSRVRAIGYADTRPLASNDTAAGRAANRRVEVILTL</sequence>
<feature type="domain" description="OmpA-like" evidence="9">
    <location>
        <begin position="210"/>
        <end position="329"/>
    </location>
</feature>
<dbReference type="PROSITE" id="PS51123">
    <property type="entry name" value="OMPA_2"/>
    <property type="match status" value="1"/>
</dbReference>
<evidence type="ECO:0000256" key="7">
    <source>
        <dbReference type="PROSITE-ProRule" id="PRU00473"/>
    </source>
</evidence>
<comment type="subcellular location">
    <subcellularLocation>
        <location evidence="1">Cell membrane</location>
        <topology evidence="1">Single-pass membrane protein</topology>
    </subcellularLocation>
</comment>